<comment type="similarity">
    <text evidence="2">Belongs to the RNase E/G family.</text>
</comment>
<proteinExistence type="inferred from homology"/>
<evidence type="ECO:0000256" key="7">
    <source>
        <dbReference type="ARBA" id="ARBA00023436"/>
    </source>
</evidence>
<dbReference type="Pfam" id="PF10150">
    <property type="entry name" value="RNase_E_G"/>
    <property type="match status" value="1"/>
</dbReference>
<evidence type="ECO:0000256" key="4">
    <source>
        <dbReference type="ARBA" id="ARBA00022801"/>
    </source>
</evidence>
<dbReference type="GeneID" id="54615566"/>
<dbReference type="PANTHER" id="PTHR30001">
    <property type="entry name" value="RIBONUCLEASE"/>
    <property type="match status" value="1"/>
</dbReference>
<sequence>MNFVCYILKMIKKIVISRFNNIAAILHNNKIQEIVLINDTYQVNDIYIGTVQKIFSSINAAFVKLNKHGRSGFIHISDMRPIKKKRHINHITEILSINQLLLVQIIKEPTTNKGPRLTTNINLSGRYIVLMPFCNTICISQKVQDRNERIYLNSLAILLKPSTMGIIVRSSAQGVPEEAIIADLHYLKKQWSCIEKIAMSSPFPSLIYKEKDLIKKITRDNYTEKINNIIIDSEDGSKEIKYHLNKWLCTKPIKLQVYKKNECILNEFNIKQAIVEALHPEVKLSSGGYLIIESNEALTVIDVNSGSFNKSDNSKETILRTNFYAASEIAHQLKIRNINGVIIIDFIDMLSQQDQLQLLEHFNQLLKLDHAKPQIVQLSELGLVELTRRRRGQSLQELFNMNSHSYISLYNKPLLQLNDKNRKLNNEENFLLNESIKYLFFHKKFIKNIPIVNKILYNRNGSIYKKFICIGTNSTIHLLDPKKNYIVPITIYSELISNT</sequence>
<feature type="domain" description="S1 motif" evidence="8">
    <location>
        <begin position="44"/>
        <end position="126"/>
    </location>
</feature>
<comment type="function">
    <text evidence="7">Involved in intercistronic processing of primary transcripts from chloroplast operons. The endonucleolytic activity of the enzyme depends on the number of phosphates at the 5' end, is inhibited by structured RNA, and preferentially cleaves A/U-rich sequences.</text>
</comment>
<organism evidence="9">
    <name type="scientific">Caulacanthus okamurae</name>
    <dbReference type="NCBI Taxonomy" id="152008"/>
    <lineage>
        <taxon>Eukaryota</taxon>
        <taxon>Rhodophyta</taxon>
        <taxon>Florideophyceae</taxon>
        <taxon>Rhodymeniophycidae</taxon>
        <taxon>Gigartinales</taxon>
        <taxon>Caulacanthaceae</taxon>
        <taxon>Caulacanthus</taxon>
    </lineage>
</organism>
<dbReference type="GO" id="GO:0003723">
    <property type="term" value="F:RNA binding"/>
    <property type="evidence" value="ECO:0007669"/>
    <property type="project" value="UniProtKB-KW"/>
</dbReference>
<keyword evidence="5" id="KW-0460">Magnesium</keyword>
<keyword evidence="9" id="KW-0150">Chloroplast</keyword>
<keyword evidence="9" id="KW-0934">Plastid</keyword>
<dbReference type="InterPro" id="IPR012340">
    <property type="entry name" value="NA-bd_OB-fold"/>
</dbReference>
<keyword evidence="4" id="KW-0378">Hydrolase</keyword>
<evidence type="ECO:0000256" key="3">
    <source>
        <dbReference type="ARBA" id="ARBA00022723"/>
    </source>
</evidence>
<geneLocation type="chloroplast" evidence="9"/>
<dbReference type="AlphaFoldDB" id="A0A6H1U8Q6"/>
<dbReference type="PANTHER" id="PTHR30001:SF0">
    <property type="entry name" value="RIBONUCLEASE G"/>
    <property type="match status" value="1"/>
</dbReference>
<accession>A0A6H1U8Q6</accession>
<dbReference type="InterPro" id="IPR019307">
    <property type="entry name" value="RNA-bd_AU-1/RNase_E/G"/>
</dbReference>
<dbReference type="CDD" id="cd04453">
    <property type="entry name" value="S1_RNase_E"/>
    <property type="match status" value="1"/>
</dbReference>
<dbReference type="InterPro" id="IPR004659">
    <property type="entry name" value="RNase_E/G"/>
</dbReference>
<evidence type="ECO:0000256" key="6">
    <source>
        <dbReference type="ARBA" id="ARBA00022884"/>
    </source>
</evidence>
<dbReference type="SMART" id="SM00316">
    <property type="entry name" value="S1"/>
    <property type="match status" value="1"/>
</dbReference>
<gene>
    <name evidence="9" type="primary">rne</name>
</gene>
<dbReference type="NCBIfam" id="TIGR00757">
    <property type="entry name" value="RNaseEG"/>
    <property type="match status" value="1"/>
</dbReference>
<dbReference type="SUPFAM" id="SSF50249">
    <property type="entry name" value="Nucleic acid-binding proteins"/>
    <property type="match status" value="1"/>
</dbReference>
<dbReference type="PROSITE" id="PS50126">
    <property type="entry name" value="S1"/>
    <property type="match status" value="1"/>
</dbReference>
<dbReference type="InterPro" id="IPR003029">
    <property type="entry name" value="S1_domain"/>
</dbReference>
<dbReference type="GO" id="GO:0006364">
    <property type="term" value="P:rRNA processing"/>
    <property type="evidence" value="ECO:0007669"/>
    <property type="project" value="TreeGrafter"/>
</dbReference>
<dbReference type="RefSeq" id="YP_009773973.1">
    <property type="nucleotide sequence ID" value="NC_047434.1"/>
</dbReference>
<name>A0A6H1U8Q6_9FLOR</name>
<reference evidence="9" key="1">
    <citation type="submission" date="2020-03" db="EMBL/GenBank/DDBJ databases">
        <title>Complete organellar genome analysis of the invasive marine red alga Caulacanthus okamurae (Caulacanthaceae, Rhodophyta) from Moss Landing, California, USA.</title>
        <authorList>
            <person name="Hughey J.R."/>
        </authorList>
    </citation>
    <scope>NUCLEOTIDE SEQUENCE</scope>
</reference>
<evidence type="ECO:0000256" key="2">
    <source>
        <dbReference type="ARBA" id="ARBA00005522"/>
    </source>
</evidence>
<protein>
    <submittedName>
        <fullName evidence="9">Ribonuclease E</fullName>
    </submittedName>
</protein>
<dbReference type="Gene3D" id="2.40.50.140">
    <property type="entry name" value="Nucleic acid-binding proteins"/>
    <property type="match status" value="1"/>
</dbReference>
<keyword evidence="3" id="KW-0479">Metal-binding</keyword>
<evidence type="ECO:0000313" key="9">
    <source>
        <dbReference type="EMBL" id="QIZ74590.1"/>
    </source>
</evidence>
<dbReference type="GO" id="GO:0016787">
    <property type="term" value="F:hydrolase activity"/>
    <property type="evidence" value="ECO:0007669"/>
    <property type="project" value="UniProtKB-KW"/>
</dbReference>
<dbReference type="GO" id="GO:0004540">
    <property type="term" value="F:RNA nuclease activity"/>
    <property type="evidence" value="ECO:0007669"/>
    <property type="project" value="InterPro"/>
</dbReference>
<evidence type="ECO:0000259" key="8">
    <source>
        <dbReference type="PROSITE" id="PS50126"/>
    </source>
</evidence>
<evidence type="ECO:0000256" key="1">
    <source>
        <dbReference type="ARBA" id="ARBA00001946"/>
    </source>
</evidence>
<keyword evidence="6" id="KW-0694">RNA-binding</keyword>
<comment type="cofactor">
    <cofactor evidence="1">
        <name>Mg(2+)</name>
        <dbReference type="ChEBI" id="CHEBI:18420"/>
    </cofactor>
</comment>
<dbReference type="EMBL" id="MT193838">
    <property type="protein sequence ID" value="QIZ74590.1"/>
    <property type="molecule type" value="Genomic_DNA"/>
</dbReference>
<evidence type="ECO:0000256" key="5">
    <source>
        <dbReference type="ARBA" id="ARBA00022842"/>
    </source>
</evidence>
<dbReference type="GO" id="GO:0046872">
    <property type="term" value="F:metal ion binding"/>
    <property type="evidence" value="ECO:0007669"/>
    <property type="project" value="UniProtKB-KW"/>
</dbReference>
<dbReference type="GO" id="GO:0005737">
    <property type="term" value="C:cytoplasm"/>
    <property type="evidence" value="ECO:0007669"/>
    <property type="project" value="TreeGrafter"/>
</dbReference>